<evidence type="ECO:0000256" key="1">
    <source>
        <dbReference type="SAM" id="MobiDB-lite"/>
    </source>
</evidence>
<sequence length="47" mass="5292">MAQTPGRGRDPALGRIDPRTTALRSHESPRCPRTIPELGDLNYRFKS</sequence>
<evidence type="ECO:0000313" key="2">
    <source>
        <dbReference type="EMBL" id="PNR30600.1"/>
    </source>
</evidence>
<evidence type="ECO:0000313" key="3">
    <source>
        <dbReference type="EnsemblPlants" id="Pp3c22_9030V3.1"/>
    </source>
</evidence>
<dbReference type="AlphaFoldDB" id="A0A2K1IMV0"/>
<dbReference type="Proteomes" id="UP000006727">
    <property type="component" value="Chromosome 22"/>
</dbReference>
<reference evidence="2 4" key="1">
    <citation type="journal article" date="2008" name="Science">
        <title>The Physcomitrella genome reveals evolutionary insights into the conquest of land by plants.</title>
        <authorList>
            <person name="Rensing S."/>
            <person name="Lang D."/>
            <person name="Zimmer A."/>
            <person name="Terry A."/>
            <person name="Salamov A."/>
            <person name="Shapiro H."/>
            <person name="Nishiyama T."/>
            <person name="Perroud P.-F."/>
            <person name="Lindquist E."/>
            <person name="Kamisugi Y."/>
            <person name="Tanahashi T."/>
            <person name="Sakakibara K."/>
            <person name="Fujita T."/>
            <person name="Oishi K."/>
            <person name="Shin-I T."/>
            <person name="Kuroki Y."/>
            <person name="Toyoda A."/>
            <person name="Suzuki Y."/>
            <person name="Hashimoto A."/>
            <person name="Yamaguchi K."/>
            <person name="Sugano A."/>
            <person name="Kohara Y."/>
            <person name="Fujiyama A."/>
            <person name="Anterola A."/>
            <person name="Aoki S."/>
            <person name="Ashton N."/>
            <person name="Barbazuk W.B."/>
            <person name="Barker E."/>
            <person name="Bennetzen J."/>
            <person name="Bezanilla M."/>
            <person name="Blankenship R."/>
            <person name="Cho S.H."/>
            <person name="Dutcher S."/>
            <person name="Estelle M."/>
            <person name="Fawcett J.A."/>
            <person name="Gundlach H."/>
            <person name="Hanada K."/>
            <person name="Heyl A."/>
            <person name="Hicks K.A."/>
            <person name="Hugh J."/>
            <person name="Lohr M."/>
            <person name="Mayer K."/>
            <person name="Melkozernov A."/>
            <person name="Murata T."/>
            <person name="Nelson D."/>
            <person name="Pils B."/>
            <person name="Prigge M."/>
            <person name="Reiss B."/>
            <person name="Renner T."/>
            <person name="Rombauts S."/>
            <person name="Rushton P."/>
            <person name="Sanderfoot A."/>
            <person name="Schween G."/>
            <person name="Shiu S.-H."/>
            <person name="Stueber K."/>
            <person name="Theodoulou F.L."/>
            <person name="Tu H."/>
            <person name="Van de Peer Y."/>
            <person name="Verrier P.J."/>
            <person name="Waters E."/>
            <person name="Wood A."/>
            <person name="Yang L."/>
            <person name="Cove D."/>
            <person name="Cuming A."/>
            <person name="Hasebe M."/>
            <person name="Lucas S."/>
            <person name="Mishler D.B."/>
            <person name="Reski R."/>
            <person name="Grigoriev I."/>
            <person name="Quatrano R.S."/>
            <person name="Boore J.L."/>
        </authorList>
    </citation>
    <scope>NUCLEOTIDE SEQUENCE [LARGE SCALE GENOMIC DNA]</scope>
    <source>
        <strain evidence="3 4">cv. Gransden 2004</strain>
    </source>
</reference>
<proteinExistence type="predicted"/>
<protein>
    <submittedName>
        <fullName evidence="2 3">Uncharacterized protein</fullName>
    </submittedName>
</protein>
<dbReference type="EnsemblPlants" id="Pp3c22_9030V3.1">
    <property type="protein sequence ID" value="Pp3c22_9030V3.1"/>
    <property type="gene ID" value="Pp3c22_9030"/>
</dbReference>
<dbReference type="EMBL" id="ABEU02000022">
    <property type="protein sequence ID" value="PNR30600.1"/>
    <property type="molecule type" value="Genomic_DNA"/>
</dbReference>
<reference evidence="2 4" key="2">
    <citation type="journal article" date="2018" name="Plant J.">
        <title>The Physcomitrella patens chromosome-scale assembly reveals moss genome structure and evolution.</title>
        <authorList>
            <person name="Lang D."/>
            <person name="Ullrich K.K."/>
            <person name="Murat F."/>
            <person name="Fuchs J."/>
            <person name="Jenkins J."/>
            <person name="Haas F.B."/>
            <person name="Piednoel M."/>
            <person name="Gundlach H."/>
            <person name="Van Bel M."/>
            <person name="Meyberg R."/>
            <person name="Vives C."/>
            <person name="Morata J."/>
            <person name="Symeonidi A."/>
            <person name="Hiss M."/>
            <person name="Muchero W."/>
            <person name="Kamisugi Y."/>
            <person name="Saleh O."/>
            <person name="Blanc G."/>
            <person name="Decker E.L."/>
            <person name="van Gessel N."/>
            <person name="Grimwood J."/>
            <person name="Hayes R.D."/>
            <person name="Graham S.W."/>
            <person name="Gunter L.E."/>
            <person name="McDaniel S.F."/>
            <person name="Hoernstein S.N.W."/>
            <person name="Larsson A."/>
            <person name="Li F.W."/>
            <person name="Perroud P.F."/>
            <person name="Phillips J."/>
            <person name="Ranjan P."/>
            <person name="Rokshar D.S."/>
            <person name="Rothfels C.J."/>
            <person name="Schneider L."/>
            <person name="Shu S."/>
            <person name="Stevenson D.W."/>
            <person name="Thummler F."/>
            <person name="Tillich M."/>
            <person name="Villarreal Aguilar J.C."/>
            <person name="Widiez T."/>
            <person name="Wong G.K."/>
            <person name="Wymore A."/>
            <person name="Zhang Y."/>
            <person name="Zimmer A.D."/>
            <person name="Quatrano R.S."/>
            <person name="Mayer K.F.X."/>
            <person name="Goodstein D."/>
            <person name="Casacuberta J.M."/>
            <person name="Vandepoele K."/>
            <person name="Reski R."/>
            <person name="Cuming A.C."/>
            <person name="Tuskan G.A."/>
            <person name="Maumus F."/>
            <person name="Salse J."/>
            <person name="Schmutz J."/>
            <person name="Rensing S.A."/>
        </authorList>
    </citation>
    <scope>NUCLEOTIDE SEQUENCE [LARGE SCALE GENOMIC DNA]</scope>
    <source>
        <strain evidence="3 4">cv. Gransden 2004</strain>
    </source>
</reference>
<name>A0A2K1IMV0_PHYPA</name>
<reference evidence="3" key="3">
    <citation type="submission" date="2020-12" db="UniProtKB">
        <authorList>
            <consortium name="EnsemblPlants"/>
        </authorList>
    </citation>
    <scope>IDENTIFICATION</scope>
</reference>
<organism evidence="2">
    <name type="scientific">Physcomitrium patens</name>
    <name type="common">Spreading-leaved earth moss</name>
    <name type="synonym">Physcomitrella patens</name>
    <dbReference type="NCBI Taxonomy" id="3218"/>
    <lineage>
        <taxon>Eukaryota</taxon>
        <taxon>Viridiplantae</taxon>
        <taxon>Streptophyta</taxon>
        <taxon>Embryophyta</taxon>
        <taxon>Bryophyta</taxon>
        <taxon>Bryophytina</taxon>
        <taxon>Bryopsida</taxon>
        <taxon>Funariidae</taxon>
        <taxon>Funariales</taxon>
        <taxon>Funariaceae</taxon>
        <taxon>Physcomitrium</taxon>
    </lineage>
</organism>
<dbReference type="Gramene" id="Pp3c22_9030V3.1">
    <property type="protein sequence ID" value="Pp3c22_9030V3.1"/>
    <property type="gene ID" value="Pp3c22_9030"/>
</dbReference>
<dbReference type="InParanoid" id="A0A2K1IMV0"/>
<gene>
    <name evidence="2" type="ORF">PHYPA_026916</name>
</gene>
<evidence type="ECO:0000313" key="4">
    <source>
        <dbReference type="Proteomes" id="UP000006727"/>
    </source>
</evidence>
<keyword evidence="4" id="KW-1185">Reference proteome</keyword>
<accession>A0A2K1IMV0</accession>
<feature type="compositionally biased region" description="Basic and acidic residues" evidence="1">
    <location>
        <begin position="7"/>
        <end position="30"/>
    </location>
</feature>
<feature type="region of interest" description="Disordered" evidence="1">
    <location>
        <begin position="1"/>
        <end position="47"/>
    </location>
</feature>